<evidence type="ECO:0000313" key="4">
    <source>
        <dbReference type="Proteomes" id="UP001596091"/>
    </source>
</evidence>
<feature type="signal peptide" evidence="2">
    <location>
        <begin position="1"/>
        <end position="23"/>
    </location>
</feature>
<feature type="compositionally biased region" description="Basic and acidic residues" evidence="1">
    <location>
        <begin position="333"/>
        <end position="343"/>
    </location>
</feature>
<feature type="compositionally biased region" description="Basic and acidic residues" evidence="1">
    <location>
        <begin position="308"/>
        <end position="325"/>
    </location>
</feature>
<keyword evidence="4" id="KW-1185">Reference proteome</keyword>
<gene>
    <name evidence="3" type="ORF">ACFPT7_24385</name>
</gene>
<evidence type="ECO:0008006" key="5">
    <source>
        <dbReference type="Google" id="ProtNLM"/>
    </source>
</evidence>
<protein>
    <recommendedName>
        <fullName evidence="5">Adenylate cyclase</fullName>
    </recommendedName>
</protein>
<accession>A0ABW1EMH2</accession>
<comment type="caution">
    <text evidence="3">The sequence shown here is derived from an EMBL/GenBank/DDBJ whole genome shotgun (WGS) entry which is preliminary data.</text>
</comment>
<sequence length="379" mass="42434">MKRLVQFLLLALVTLVLARPVFAQVAVSVSFGPPAIPVYDQPLCPGDGYLWVPGYWAYDDDDGYYWVPGTWVLAPEPGYLWTPGWWGWEGTGFFFHEGYWATEIGFYGGINYGFGYYGTGFVGGRWEGREFRYNTAVFNVNTTVIRNTYVDRTVIVNNTTVNRVSYNGGQGGIIARATPQEERVAQMQHVPPPQAQTQHVQAARANPQLRATSNQGKPPIAATERPGSFSGSGTVEAKEAGAPYHAPERGGTQPNNGRPAENPGTAEHPANPTHAADLPQHQVTTPNTGDPKLDEKYQKQQQKLVDQQNKEHQKLEQQQQKEDQKLTQQQANEAKKQQTEQKHQQQTQQLEQRHQQQTQQLQTRQAPRSAAPRPAPRPR</sequence>
<feature type="region of interest" description="Disordered" evidence="1">
    <location>
        <begin position="210"/>
        <end position="379"/>
    </location>
</feature>
<evidence type="ECO:0000313" key="3">
    <source>
        <dbReference type="EMBL" id="MFC5865466.1"/>
    </source>
</evidence>
<name>A0ABW1EMH2_9BACT</name>
<evidence type="ECO:0000256" key="2">
    <source>
        <dbReference type="SAM" id="SignalP"/>
    </source>
</evidence>
<organism evidence="3 4">
    <name type="scientific">Acidicapsa dinghuensis</name>
    <dbReference type="NCBI Taxonomy" id="2218256"/>
    <lineage>
        <taxon>Bacteria</taxon>
        <taxon>Pseudomonadati</taxon>
        <taxon>Acidobacteriota</taxon>
        <taxon>Terriglobia</taxon>
        <taxon>Terriglobales</taxon>
        <taxon>Acidobacteriaceae</taxon>
        <taxon>Acidicapsa</taxon>
    </lineage>
</organism>
<feature type="chain" id="PRO_5046753476" description="Adenylate cyclase" evidence="2">
    <location>
        <begin position="24"/>
        <end position="379"/>
    </location>
</feature>
<feature type="compositionally biased region" description="Low complexity" evidence="1">
    <location>
        <begin position="344"/>
        <end position="372"/>
    </location>
</feature>
<dbReference type="Proteomes" id="UP001596091">
    <property type="component" value="Unassembled WGS sequence"/>
</dbReference>
<dbReference type="InterPro" id="IPR024447">
    <property type="entry name" value="YXWGXW_rpt"/>
</dbReference>
<dbReference type="EMBL" id="JBHSPH010000020">
    <property type="protein sequence ID" value="MFC5865466.1"/>
    <property type="molecule type" value="Genomic_DNA"/>
</dbReference>
<proteinExistence type="predicted"/>
<keyword evidence="2" id="KW-0732">Signal</keyword>
<evidence type="ECO:0000256" key="1">
    <source>
        <dbReference type="SAM" id="MobiDB-lite"/>
    </source>
</evidence>
<dbReference type="RefSeq" id="WP_263341853.1">
    <property type="nucleotide sequence ID" value="NZ_JAGSYH010000008.1"/>
</dbReference>
<reference evidence="4" key="1">
    <citation type="journal article" date="2019" name="Int. J. Syst. Evol. Microbiol.">
        <title>The Global Catalogue of Microorganisms (GCM) 10K type strain sequencing project: providing services to taxonomists for standard genome sequencing and annotation.</title>
        <authorList>
            <consortium name="The Broad Institute Genomics Platform"/>
            <consortium name="The Broad Institute Genome Sequencing Center for Infectious Disease"/>
            <person name="Wu L."/>
            <person name="Ma J."/>
        </authorList>
    </citation>
    <scope>NUCLEOTIDE SEQUENCE [LARGE SCALE GENOMIC DNA]</scope>
    <source>
        <strain evidence="4">JCM 4087</strain>
    </source>
</reference>
<dbReference type="Pfam" id="PF12779">
    <property type="entry name" value="WXXGXW"/>
    <property type="match status" value="2"/>
</dbReference>